<dbReference type="Gene3D" id="3.40.109.10">
    <property type="entry name" value="NADH Oxidase"/>
    <property type="match status" value="1"/>
</dbReference>
<evidence type="ECO:0000313" key="5">
    <source>
        <dbReference type="Proteomes" id="UP001596250"/>
    </source>
</evidence>
<gene>
    <name evidence="4" type="ORF">ACFPXP_11140</name>
</gene>
<evidence type="ECO:0000259" key="3">
    <source>
        <dbReference type="Pfam" id="PF00881"/>
    </source>
</evidence>
<evidence type="ECO:0000313" key="4">
    <source>
        <dbReference type="EMBL" id="MFC5986968.1"/>
    </source>
</evidence>
<dbReference type="Proteomes" id="UP001596250">
    <property type="component" value="Unassembled WGS sequence"/>
</dbReference>
<dbReference type="GO" id="GO:0016491">
    <property type="term" value="F:oxidoreductase activity"/>
    <property type="evidence" value="ECO:0007669"/>
    <property type="project" value="UniProtKB-KW"/>
</dbReference>
<evidence type="ECO:0000256" key="1">
    <source>
        <dbReference type="ARBA" id="ARBA00007118"/>
    </source>
</evidence>
<dbReference type="PANTHER" id="PTHR43673">
    <property type="entry name" value="NAD(P)H NITROREDUCTASE YDGI-RELATED"/>
    <property type="match status" value="1"/>
</dbReference>
<proteinExistence type="inferred from homology"/>
<dbReference type="EC" id="1.7.1.-" evidence="4"/>
<feature type="domain" description="Nitroreductase" evidence="3">
    <location>
        <begin position="8"/>
        <end position="184"/>
    </location>
</feature>
<keyword evidence="2 4" id="KW-0560">Oxidoreductase</keyword>
<reference evidence="5" key="1">
    <citation type="journal article" date="2019" name="Int. J. Syst. Evol. Microbiol.">
        <title>The Global Catalogue of Microorganisms (GCM) 10K type strain sequencing project: providing services to taxonomists for standard genome sequencing and annotation.</title>
        <authorList>
            <consortium name="The Broad Institute Genomics Platform"/>
            <consortium name="The Broad Institute Genome Sequencing Center for Infectious Disease"/>
            <person name="Wu L."/>
            <person name="Ma J."/>
        </authorList>
    </citation>
    <scope>NUCLEOTIDE SEQUENCE [LARGE SCALE GENOMIC DNA]</scope>
    <source>
        <strain evidence="5">CCM 8749</strain>
    </source>
</reference>
<dbReference type="CDD" id="cd02137">
    <property type="entry name" value="MhqN-like"/>
    <property type="match status" value="1"/>
</dbReference>
<keyword evidence="5" id="KW-1185">Reference proteome</keyword>
<dbReference type="InterPro" id="IPR000415">
    <property type="entry name" value="Nitroreductase-like"/>
</dbReference>
<evidence type="ECO:0000256" key="2">
    <source>
        <dbReference type="ARBA" id="ARBA00023002"/>
    </source>
</evidence>
<protein>
    <submittedName>
        <fullName evidence="4">Nitroreductase family protein</fullName>
        <ecNumber evidence="4">1.7.1.-</ecNumber>
    </submittedName>
</protein>
<dbReference type="RefSeq" id="WP_379894275.1">
    <property type="nucleotide sequence ID" value="NZ_CBCSCT010000061.1"/>
</dbReference>
<name>A0ABW1IQ45_9BACL</name>
<accession>A0ABW1IQ45</accession>
<comment type="caution">
    <text evidence="4">The sequence shown here is derived from an EMBL/GenBank/DDBJ whole genome shotgun (WGS) entry which is preliminary data.</text>
</comment>
<dbReference type="PANTHER" id="PTHR43673:SF12">
    <property type="entry name" value="PROTEIN DRGA"/>
    <property type="match status" value="1"/>
</dbReference>
<sequence>MNDFTQVIKERRSANKFMTGIEIADHELNDIFELVKFAPSAYNLQHAHYIVVRDAGMKQKIYEAANKQYKVLSASAAIIVLGHKDAHMDAAWINEGQLNLGIMNQQEYDHAVASTIAFYEERGENFKHEEAVRNASLSAMLFMLAAKHKGWDTCPMIGFDPEQICEVLNIPDRYVPALLITLGKEDVSSQRLRGYRKPVGEFVTFDSF</sequence>
<comment type="similarity">
    <text evidence="1">Belongs to the nitroreductase family.</text>
</comment>
<dbReference type="Pfam" id="PF00881">
    <property type="entry name" value="Nitroreductase"/>
    <property type="match status" value="1"/>
</dbReference>
<dbReference type="SUPFAM" id="SSF55469">
    <property type="entry name" value="FMN-dependent nitroreductase-like"/>
    <property type="match status" value="1"/>
</dbReference>
<dbReference type="EMBL" id="JBHSQV010000145">
    <property type="protein sequence ID" value="MFC5986968.1"/>
    <property type="molecule type" value="Genomic_DNA"/>
</dbReference>
<dbReference type="InterPro" id="IPR029479">
    <property type="entry name" value="Nitroreductase"/>
</dbReference>
<organism evidence="4 5">
    <name type="scientific">Marinicrinis lubricantis</name>
    <dbReference type="NCBI Taxonomy" id="2086470"/>
    <lineage>
        <taxon>Bacteria</taxon>
        <taxon>Bacillati</taxon>
        <taxon>Bacillota</taxon>
        <taxon>Bacilli</taxon>
        <taxon>Bacillales</taxon>
        <taxon>Paenibacillaceae</taxon>
    </lineage>
</organism>